<dbReference type="PANTHER" id="PTHR43196">
    <property type="entry name" value="SULFATE ADENYLYLTRANSFERASE SUBUNIT 2"/>
    <property type="match status" value="1"/>
</dbReference>
<evidence type="ECO:0000313" key="2">
    <source>
        <dbReference type="EMBL" id="DAF50071.1"/>
    </source>
</evidence>
<dbReference type="PANTHER" id="PTHR43196:SF2">
    <property type="entry name" value="PHOSPHOADENOSINE PHOSPHOSULFATE REDUCTASE"/>
    <property type="match status" value="1"/>
</dbReference>
<accession>A0A8S5SHD7</accession>
<dbReference type="EMBL" id="BK032592">
    <property type="protein sequence ID" value="DAF50071.1"/>
    <property type="molecule type" value="Genomic_DNA"/>
</dbReference>
<reference evidence="2" key="1">
    <citation type="journal article" date="2021" name="Proc. Natl. Acad. Sci. U.S.A.">
        <title>A Catalog of Tens of Thousands of Viruses from Human Metagenomes Reveals Hidden Associations with Chronic Diseases.</title>
        <authorList>
            <person name="Tisza M.J."/>
            <person name="Buck C.B."/>
        </authorList>
    </citation>
    <scope>NUCLEOTIDE SEQUENCE</scope>
    <source>
        <strain evidence="2">CtzyE57</strain>
    </source>
</reference>
<sequence length="224" mass="26063">MSIAEDLQQKIDRAIIRLKNFEPEEGYYLAFSGGKDSQCIYHLAKRGNVKFDAHYSVTSVDPPEVVRFIKRQYPDVIFNYPRDKDGNRVTMWNLIQRNSTPPTRLVRYCCRALKENGGVGRVVVTGVRWAESVRRAANQDLLQIRGKPRSSQKLADAMGLEYQITKFNSIVLNDDNDISRRFVEQCYRTCKVMVNPIIDWTDDDVWTYLNDVEDVRHCELYDRG</sequence>
<dbReference type="Gene3D" id="3.40.50.620">
    <property type="entry name" value="HUPs"/>
    <property type="match status" value="1"/>
</dbReference>
<dbReference type="InterPro" id="IPR014729">
    <property type="entry name" value="Rossmann-like_a/b/a_fold"/>
</dbReference>
<organism evidence="2">
    <name type="scientific">Siphoviridae sp. ctzyE57</name>
    <dbReference type="NCBI Taxonomy" id="2827982"/>
    <lineage>
        <taxon>Viruses</taxon>
        <taxon>Duplodnaviria</taxon>
        <taxon>Heunggongvirae</taxon>
        <taxon>Uroviricota</taxon>
        <taxon>Caudoviricetes</taxon>
    </lineage>
</organism>
<dbReference type="GO" id="GO:0003824">
    <property type="term" value="F:catalytic activity"/>
    <property type="evidence" value="ECO:0007669"/>
    <property type="project" value="InterPro"/>
</dbReference>
<proteinExistence type="predicted"/>
<dbReference type="Pfam" id="PF01507">
    <property type="entry name" value="PAPS_reduct"/>
    <property type="match status" value="1"/>
</dbReference>
<dbReference type="SUPFAM" id="SSF52402">
    <property type="entry name" value="Adenine nucleotide alpha hydrolases-like"/>
    <property type="match status" value="1"/>
</dbReference>
<dbReference type="InterPro" id="IPR002500">
    <property type="entry name" value="PAPS_reduct_dom"/>
</dbReference>
<evidence type="ECO:0000259" key="1">
    <source>
        <dbReference type="Pfam" id="PF01507"/>
    </source>
</evidence>
<feature type="domain" description="Phosphoadenosine phosphosulphate reductase" evidence="1">
    <location>
        <begin position="28"/>
        <end position="224"/>
    </location>
</feature>
<dbReference type="InterPro" id="IPR050128">
    <property type="entry name" value="Sulfate_adenylyltrnsfr_sub2"/>
</dbReference>
<protein>
    <submittedName>
        <fullName evidence="2">Phosphoadenosine-phosphosulfate reductase</fullName>
    </submittedName>
</protein>
<name>A0A8S5SHD7_9CAUD</name>